<dbReference type="eggNOG" id="ENOG502QSWW">
    <property type="taxonomic scope" value="Eukaryota"/>
</dbReference>
<proteinExistence type="predicted"/>
<name>A0A0D3GM00_9ORYZ</name>
<dbReference type="PANTHER" id="PTHR31325">
    <property type="entry name" value="OS01G0798800 PROTEIN-RELATED"/>
    <property type="match status" value="1"/>
</dbReference>
<reference evidence="3" key="1">
    <citation type="journal article" date="2009" name="Rice">
        <title>De Novo Next Generation Sequencing of Plant Genomes.</title>
        <authorList>
            <person name="Rounsley S."/>
            <person name="Marri P.R."/>
            <person name="Yu Y."/>
            <person name="He R."/>
            <person name="Sisneros N."/>
            <person name="Goicoechea J.L."/>
            <person name="Lee S.J."/>
            <person name="Angelova A."/>
            <person name="Kudrna D."/>
            <person name="Luo M."/>
            <person name="Affourtit J."/>
            <person name="Desany B."/>
            <person name="Knight J."/>
            <person name="Niazi F."/>
            <person name="Egholm M."/>
            <person name="Wing R.A."/>
        </authorList>
    </citation>
    <scope>NUCLEOTIDE SEQUENCE [LARGE SCALE GENOMIC DNA]</scope>
    <source>
        <strain evidence="3">cv. IRGC 105608</strain>
    </source>
</reference>
<keyword evidence="1" id="KW-1133">Transmembrane helix</keyword>
<evidence type="ECO:0000313" key="4">
    <source>
        <dbReference type="Proteomes" id="UP000026960"/>
    </source>
</evidence>
<sequence length="769" mass="87441">MSHLPYCSDEAMLEDTIKQFTKTRAYPKLVELNGLVVVTTIFAGILVAVGAYRPRYRHHALVRLLFYGATTLSLPIVSYVVSRSWTGSYPRKSPVMFYYGKHRLHSALQLVWICLVQIVQVVGINNGATVAADEREEGRGTGVPMVLFLEAIWVSYLVYSSKSSHYRLAVFYIVVVGAFAVIFARLMFKCYAFKKAQPSYALRRNPRLIVGYMKQLQDGQGEAGTIPPLIVMGEETQQVEKRPDGYYFKRMSNHDTMNCNRLVTIDTVWKWQLEDQLKDLCLSFALHKILRCRFADYTATDTGCVRAHDFLWELLLNSDDHERLLGIILNELSCLHDYYYSSLPISYSNRCLPLLNIVISFFTISYCLLAGLLVICYLRVMMKKRRSGGWGQIYFHVYCVDGANSNYYYEAHTDRVGNLFYDIVPIFLLLTLVVLAEARDIASYICSIWTKVTLLCHSLNNDTTWQRYHRLINAVSRYQCKAVNPLDDKMRQLSILELNFRPRNTITGCLLRLLHPLGMNKNVNVPTAVKAGIINALRSLRCNNEQLSNGVGFLQRRQNQQEDHGSHNNDDDDDFLWACTDANGTTDVILTWHIATSILEMKLQDQQNASSDNQIAATHLSRYCAYLVAYWPELLPDDDKWSKSLYDDVSKDSMRVLAMVVSQGGGGGGRYEEEMKLLTEKSEHDVVKNGVRLGRQLMELEDKEEAWRLLAGVWSEMVLYVAPSENLHAHSDAIARGGELITVVWALLMHLGIYTRPPSGASPANSVRV</sequence>
<dbReference type="HOGENOM" id="CLU_008762_0_0_1"/>
<dbReference type="PaxDb" id="65489-OBART07G02160.1"/>
<dbReference type="InterPro" id="IPR007658">
    <property type="entry name" value="DUF594"/>
</dbReference>
<dbReference type="AlphaFoldDB" id="A0A0D3GM00"/>
<feature type="transmembrane region" description="Helical" evidence="1">
    <location>
        <begin position="142"/>
        <end position="159"/>
    </location>
</feature>
<feature type="domain" description="DUF4220" evidence="2">
    <location>
        <begin position="147"/>
        <end position="497"/>
    </location>
</feature>
<evidence type="ECO:0000259" key="2">
    <source>
        <dbReference type="Pfam" id="PF13968"/>
    </source>
</evidence>
<dbReference type="Gramene" id="OBART07G02160.1">
    <property type="protein sequence ID" value="OBART07G02160.1"/>
    <property type="gene ID" value="OBART07G02160"/>
</dbReference>
<accession>A0A0D3GM00</accession>
<dbReference type="STRING" id="65489.A0A0D3GM00"/>
<feature type="transmembrane region" description="Helical" evidence="1">
    <location>
        <begin position="103"/>
        <end position="122"/>
    </location>
</feature>
<feature type="transmembrane region" description="Helical" evidence="1">
    <location>
        <begin position="32"/>
        <end position="52"/>
    </location>
</feature>
<organism evidence="3">
    <name type="scientific">Oryza barthii</name>
    <dbReference type="NCBI Taxonomy" id="65489"/>
    <lineage>
        <taxon>Eukaryota</taxon>
        <taxon>Viridiplantae</taxon>
        <taxon>Streptophyta</taxon>
        <taxon>Embryophyta</taxon>
        <taxon>Tracheophyta</taxon>
        <taxon>Spermatophyta</taxon>
        <taxon>Magnoliopsida</taxon>
        <taxon>Liliopsida</taxon>
        <taxon>Poales</taxon>
        <taxon>Poaceae</taxon>
        <taxon>BOP clade</taxon>
        <taxon>Oryzoideae</taxon>
        <taxon>Oryzeae</taxon>
        <taxon>Oryzinae</taxon>
        <taxon>Oryza</taxon>
    </lineage>
</organism>
<feature type="transmembrane region" description="Helical" evidence="1">
    <location>
        <begin position="354"/>
        <end position="378"/>
    </location>
</feature>
<keyword evidence="4" id="KW-1185">Reference proteome</keyword>
<keyword evidence="1" id="KW-0812">Transmembrane</keyword>
<reference evidence="3" key="2">
    <citation type="submission" date="2015-03" db="UniProtKB">
        <authorList>
            <consortium name="EnsemblPlants"/>
        </authorList>
    </citation>
    <scope>IDENTIFICATION</scope>
</reference>
<feature type="transmembrane region" description="Helical" evidence="1">
    <location>
        <begin position="64"/>
        <end position="82"/>
    </location>
</feature>
<feature type="transmembrane region" description="Helical" evidence="1">
    <location>
        <begin position="166"/>
        <end position="188"/>
    </location>
</feature>
<protein>
    <recommendedName>
        <fullName evidence="2">DUF4220 domain-containing protein</fullName>
    </recommendedName>
</protein>
<dbReference type="InterPro" id="IPR025315">
    <property type="entry name" value="DUF4220"/>
</dbReference>
<keyword evidence="1" id="KW-0472">Membrane</keyword>
<evidence type="ECO:0000313" key="3">
    <source>
        <dbReference type="EnsemblPlants" id="OBART07G02160.1"/>
    </source>
</evidence>
<dbReference type="EnsemblPlants" id="OBART07G02160.1">
    <property type="protein sequence ID" value="OBART07G02160.1"/>
    <property type="gene ID" value="OBART07G02160"/>
</dbReference>
<dbReference type="Pfam" id="PF04578">
    <property type="entry name" value="DUF594"/>
    <property type="match status" value="1"/>
</dbReference>
<dbReference type="Pfam" id="PF13968">
    <property type="entry name" value="DUF4220"/>
    <property type="match status" value="1"/>
</dbReference>
<evidence type="ECO:0000256" key="1">
    <source>
        <dbReference type="SAM" id="Phobius"/>
    </source>
</evidence>
<dbReference type="Proteomes" id="UP000026960">
    <property type="component" value="Chromosome 7"/>
</dbReference>